<feature type="transmembrane region" description="Helical" evidence="6">
    <location>
        <begin position="309"/>
        <end position="327"/>
    </location>
</feature>
<dbReference type="Proteomes" id="UP001187346">
    <property type="component" value="Unassembled WGS sequence"/>
</dbReference>
<accession>A0ABU4F944</accession>
<keyword evidence="4 6" id="KW-0472">Membrane</keyword>
<dbReference type="Pfam" id="PF07690">
    <property type="entry name" value="MFS_1"/>
    <property type="match status" value="1"/>
</dbReference>
<evidence type="ECO:0000259" key="7">
    <source>
        <dbReference type="PROSITE" id="PS50850"/>
    </source>
</evidence>
<reference evidence="8 9" key="1">
    <citation type="submission" date="2023-10" db="EMBL/GenBank/DDBJ databases">
        <title>Characterization of rhizosphere-enriched actinobacteria from wheat plants lab-grown on chernevaya soil.</title>
        <authorList>
            <person name="Tikhonova E.N."/>
            <person name="Konopkin A."/>
            <person name="Kravchenko I.K."/>
        </authorList>
    </citation>
    <scope>NUCLEOTIDE SEQUENCE [LARGE SCALE GENOMIC DNA]</scope>
    <source>
        <strain evidence="8 9">RR29</strain>
    </source>
</reference>
<sequence>MPSATSPASDTTASDGADGPIVSLPRLGAAVVTSSVGALVALFTPVTLLLTLKIDSLTDSGAETAFGLITGAGAIFAFVANPIAGHVSDRTAARFGRRRTWILAGSLCGSLVVVALGFTTAVWQVAVLWFLTQTVFNFQMAATGALFAEQVPAERRGTFSGLIGLMGALAPLIGIAAVSGFSDQRVKWCVIAGISAFLGVLAVLLVRERPREKTAPKAALRPAELLKTFWLNPRDHPAFGWVWALRFLVICGAASSSYNAFFALHRLGLDDDAAQSFVLVMAAASVVPMAIAGLVAGPLSDRIQRQKPFIIAGGAIIIVGLVLMAIAQTRGVAYAAASVVGLGTGTFVSVDSAISIRLLPNAEDVGKDLGILNLANTLPQSVVPFIAPLLLFIGGFPALYLTLAVLVVAGVATVFRLPEIGREGDPRWALLTRDRAHVTPEAPEAPEAPDVLEPLPSKEIS</sequence>
<dbReference type="SUPFAM" id="SSF103473">
    <property type="entry name" value="MFS general substrate transporter"/>
    <property type="match status" value="1"/>
</dbReference>
<gene>
    <name evidence="8" type="ORF">R5A26_14200</name>
</gene>
<dbReference type="PANTHER" id="PTHR23528">
    <property type="match status" value="1"/>
</dbReference>
<evidence type="ECO:0000256" key="6">
    <source>
        <dbReference type="SAM" id="Phobius"/>
    </source>
</evidence>
<dbReference type="Gene3D" id="1.20.1250.20">
    <property type="entry name" value="MFS general substrate transporter like domains"/>
    <property type="match status" value="2"/>
</dbReference>
<feature type="transmembrane region" description="Helical" evidence="6">
    <location>
        <begin position="100"/>
        <end position="121"/>
    </location>
</feature>
<evidence type="ECO:0000313" key="9">
    <source>
        <dbReference type="Proteomes" id="UP001187346"/>
    </source>
</evidence>
<feature type="region of interest" description="Disordered" evidence="5">
    <location>
        <begin position="438"/>
        <end position="461"/>
    </location>
</feature>
<feature type="transmembrane region" description="Helical" evidence="6">
    <location>
        <begin position="333"/>
        <end position="359"/>
    </location>
</feature>
<feature type="transmembrane region" description="Helical" evidence="6">
    <location>
        <begin position="243"/>
        <end position="264"/>
    </location>
</feature>
<name>A0ABU4F944_9ACTN</name>
<comment type="caution">
    <text evidence="8">The sequence shown here is derived from an EMBL/GenBank/DDBJ whole genome shotgun (WGS) entry which is preliminary data.</text>
</comment>
<dbReference type="PROSITE" id="PS50850">
    <property type="entry name" value="MFS"/>
    <property type="match status" value="1"/>
</dbReference>
<comment type="subcellular location">
    <subcellularLocation>
        <location evidence="1">Cell membrane</location>
        <topology evidence="1">Multi-pass membrane protein</topology>
    </subcellularLocation>
</comment>
<feature type="transmembrane region" description="Helical" evidence="6">
    <location>
        <begin position="64"/>
        <end position="88"/>
    </location>
</feature>
<evidence type="ECO:0000256" key="3">
    <source>
        <dbReference type="ARBA" id="ARBA00022989"/>
    </source>
</evidence>
<keyword evidence="2 6" id="KW-0812">Transmembrane</keyword>
<feature type="transmembrane region" description="Helical" evidence="6">
    <location>
        <begin position="185"/>
        <end position="206"/>
    </location>
</feature>
<evidence type="ECO:0000313" key="8">
    <source>
        <dbReference type="EMBL" id="MDV7217099.1"/>
    </source>
</evidence>
<organism evidence="8 9">
    <name type="scientific">Streptomyces prunicolor</name>
    <dbReference type="NCBI Taxonomy" id="67348"/>
    <lineage>
        <taxon>Bacteria</taxon>
        <taxon>Bacillati</taxon>
        <taxon>Actinomycetota</taxon>
        <taxon>Actinomycetes</taxon>
        <taxon>Kitasatosporales</taxon>
        <taxon>Streptomycetaceae</taxon>
        <taxon>Streptomyces</taxon>
    </lineage>
</organism>
<dbReference type="RefSeq" id="WP_317771523.1">
    <property type="nucleotide sequence ID" value="NZ_JAWMAJ010000039.1"/>
</dbReference>
<protein>
    <submittedName>
        <fullName evidence="8">MFS transporter</fullName>
    </submittedName>
</protein>
<dbReference type="InterPro" id="IPR036259">
    <property type="entry name" value="MFS_trans_sf"/>
</dbReference>
<proteinExistence type="predicted"/>
<dbReference type="InterPro" id="IPR011701">
    <property type="entry name" value="MFS"/>
</dbReference>
<keyword evidence="3 6" id="KW-1133">Transmembrane helix</keyword>
<dbReference type="EMBL" id="JAWMAJ010000039">
    <property type="protein sequence ID" value="MDV7217099.1"/>
    <property type="molecule type" value="Genomic_DNA"/>
</dbReference>
<keyword evidence="9" id="KW-1185">Reference proteome</keyword>
<feature type="transmembrane region" description="Helical" evidence="6">
    <location>
        <begin position="27"/>
        <end position="52"/>
    </location>
</feature>
<feature type="domain" description="Major facilitator superfamily (MFS) profile" evidence="7">
    <location>
        <begin position="21"/>
        <end position="421"/>
    </location>
</feature>
<evidence type="ECO:0000256" key="1">
    <source>
        <dbReference type="ARBA" id="ARBA00004651"/>
    </source>
</evidence>
<evidence type="ECO:0000256" key="2">
    <source>
        <dbReference type="ARBA" id="ARBA00022692"/>
    </source>
</evidence>
<dbReference type="InterPro" id="IPR020846">
    <property type="entry name" value="MFS_dom"/>
</dbReference>
<dbReference type="PANTHER" id="PTHR23528:SF1">
    <property type="entry name" value="MAJOR FACILITATOR SUPERFAMILY (MFS) PROFILE DOMAIN-CONTAINING PROTEIN"/>
    <property type="match status" value="1"/>
</dbReference>
<feature type="transmembrane region" description="Helical" evidence="6">
    <location>
        <begin position="159"/>
        <end position="179"/>
    </location>
</feature>
<evidence type="ECO:0000256" key="4">
    <source>
        <dbReference type="ARBA" id="ARBA00023136"/>
    </source>
</evidence>
<feature type="transmembrane region" description="Helical" evidence="6">
    <location>
        <begin position="276"/>
        <end position="297"/>
    </location>
</feature>
<evidence type="ECO:0000256" key="5">
    <source>
        <dbReference type="SAM" id="MobiDB-lite"/>
    </source>
</evidence>